<keyword evidence="2" id="KW-1185">Reference proteome</keyword>
<name>A0ACC0ESX5_9BASI</name>
<dbReference type="Proteomes" id="UP001060170">
    <property type="component" value="Chromosome 2"/>
</dbReference>
<evidence type="ECO:0000313" key="1">
    <source>
        <dbReference type="EMBL" id="KAI7960824.1"/>
    </source>
</evidence>
<dbReference type="EMBL" id="CM045866">
    <property type="protein sequence ID" value="KAI7960824.1"/>
    <property type="molecule type" value="Genomic_DNA"/>
</dbReference>
<protein>
    <submittedName>
        <fullName evidence="1">Uncharacterized protein</fullName>
    </submittedName>
</protein>
<proteinExistence type="predicted"/>
<comment type="caution">
    <text evidence="1">The sequence shown here is derived from an EMBL/GenBank/DDBJ whole genome shotgun (WGS) entry which is preliminary data.</text>
</comment>
<gene>
    <name evidence="1" type="ORF">MJO28_001313</name>
</gene>
<reference evidence="2" key="2">
    <citation type="journal article" date="2018" name="Mol. Plant Microbe Interact.">
        <title>Genome sequence resources for the wheat stripe rust pathogen (Puccinia striiformis f. sp. tritici) and the barley stripe rust pathogen (Puccinia striiformis f. sp. hordei).</title>
        <authorList>
            <person name="Xia C."/>
            <person name="Wang M."/>
            <person name="Yin C."/>
            <person name="Cornejo O.E."/>
            <person name="Hulbert S.H."/>
            <person name="Chen X."/>
        </authorList>
    </citation>
    <scope>NUCLEOTIDE SEQUENCE [LARGE SCALE GENOMIC DNA]</scope>
    <source>
        <strain evidence="2">93-210</strain>
    </source>
</reference>
<reference evidence="1 2" key="3">
    <citation type="journal article" date="2022" name="Microbiol. Spectr.">
        <title>Folding features and dynamics of 3D genome architecture in plant fungal pathogens.</title>
        <authorList>
            <person name="Xia C."/>
        </authorList>
    </citation>
    <scope>NUCLEOTIDE SEQUENCE [LARGE SCALE GENOMIC DNA]</scope>
    <source>
        <strain evidence="1 2">93-210</strain>
    </source>
</reference>
<organism evidence="1 2">
    <name type="scientific">Puccinia striiformis f. sp. tritici</name>
    <dbReference type="NCBI Taxonomy" id="168172"/>
    <lineage>
        <taxon>Eukaryota</taxon>
        <taxon>Fungi</taxon>
        <taxon>Dikarya</taxon>
        <taxon>Basidiomycota</taxon>
        <taxon>Pucciniomycotina</taxon>
        <taxon>Pucciniomycetes</taxon>
        <taxon>Pucciniales</taxon>
        <taxon>Pucciniaceae</taxon>
        <taxon>Puccinia</taxon>
    </lineage>
</organism>
<accession>A0ACC0ESX5</accession>
<reference evidence="2" key="1">
    <citation type="journal article" date="2018" name="BMC Genomics">
        <title>Genomic insights into host adaptation between the wheat stripe rust pathogen (Puccinia striiformis f. sp. tritici) and the barley stripe rust pathogen (Puccinia striiformis f. sp. hordei).</title>
        <authorList>
            <person name="Xia C."/>
            <person name="Wang M."/>
            <person name="Yin C."/>
            <person name="Cornejo O.E."/>
            <person name="Hulbert S.H."/>
            <person name="Chen X."/>
        </authorList>
    </citation>
    <scope>NUCLEOTIDE SEQUENCE [LARGE SCALE GENOMIC DNA]</scope>
    <source>
        <strain evidence="2">93-210</strain>
    </source>
</reference>
<sequence>MVGRVGFTTLLVYILPIFFVKTITGNAVSNSKRQFINVENGSFFKSCSRHYLVSMNYWSAMNLAADDDVGGNLTRFKIEVKQLAEMGVNNVRIMAASEAAGHPPYRMYPALMHAPGKCG</sequence>
<evidence type="ECO:0000313" key="2">
    <source>
        <dbReference type="Proteomes" id="UP001060170"/>
    </source>
</evidence>